<proteinExistence type="predicted"/>
<dbReference type="SUPFAM" id="SSF51261">
    <property type="entry name" value="Duplicated hybrid motif"/>
    <property type="match status" value="1"/>
</dbReference>
<evidence type="ECO:0000313" key="3">
    <source>
        <dbReference type="Proteomes" id="UP001273350"/>
    </source>
</evidence>
<organism evidence="2 3">
    <name type="scientific">Flavobacterium cupriresistens</name>
    <dbReference type="NCBI Taxonomy" id="2893885"/>
    <lineage>
        <taxon>Bacteria</taxon>
        <taxon>Pseudomonadati</taxon>
        <taxon>Bacteroidota</taxon>
        <taxon>Flavobacteriia</taxon>
        <taxon>Flavobacteriales</taxon>
        <taxon>Flavobacteriaceae</taxon>
        <taxon>Flavobacterium</taxon>
    </lineage>
</organism>
<dbReference type="RefSeq" id="WP_230003100.1">
    <property type="nucleotide sequence ID" value="NZ_CP087134.1"/>
</dbReference>
<keyword evidence="3" id="KW-1185">Reference proteome</keyword>
<gene>
    <name evidence="2" type="ORF">SGQ83_11235</name>
</gene>
<dbReference type="PANTHER" id="PTHR21666">
    <property type="entry name" value="PEPTIDASE-RELATED"/>
    <property type="match status" value="1"/>
</dbReference>
<accession>A0ABU4RE14</accession>
<dbReference type="GO" id="GO:0016787">
    <property type="term" value="F:hydrolase activity"/>
    <property type="evidence" value="ECO:0007669"/>
    <property type="project" value="UniProtKB-KW"/>
</dbReference>
<keyword evidence="2" id="KW-0378">Hydrolase</keyword>
<dbReference type="InterPro" id="IPR016047">
    <property type="entry name" value="M23ase_b-sheet_dom"/>
</dbReference>
<dbReference type="Gene3D" id="2.70.70.10">
    <property type="entry name" value="Glucose Permease (Domain IIA)"/>
    <property type="match status" value="1"/>
</dbReference>
<dbReference type="EC" id="3.4.-.-" evidence="2"/>
<dbReference type="EMBL" id="JAWXVI010000006">
    <property type="protein sequence ID" value="MDX6189924.1"/>
    <property type="molecule type" value="Genomic_DNA"/>
</dbReference>
<feature type="domain" description="M23ase beta-sheet core" evidence="1">
    <location>
        <begin position="47"/>
        <end position="112"/>
    </location>
</feature>
<sequence length="565" mass="64121">MRFSILVLFLSNFICAQTQYPKDYFRPPLDIPMQLSGNFGELRPNHFHAGFDLKTNQREGLNVYAVADGYVSRIKISTFGNGKCIYITHPNGYTSVYGHLQTTLGPIQDYVQKTHYAERSFEIEMFPKPNELPVTKGQLIALSGNTGSSEGPHLHFEFRDSKTEFVINPMFFGFDQNIKDTKKPTISSLLVYPINENTVVNLSKQPLLLSLSLQKDGTYLAGKVKANGAIGFGINAVDTDDVSFNKNGVFNVSTFLNGNQNYNYQFNTYSFDEMRFINAFIDYPRYKKSGQRIQKLFMKTPFALSIIKTDSLRGIIPVAPNLTSTYKIEVSDYYGNLNSVTVPVEYDAATPIVTAEPIASKYVVRYNKDSNFEKDNMSVFFPAGTFYEDFNLNFDVKNNRIYIHEDVVPVHSNFTVTIKDATYPEELRDKLFIARFSGNSKSYNGTIRKNDVFTTKSKILGQFGLVLDTIAPVIKIAKPIQDKWISDMKTIQFTIGDSLSGVKSYNGYLNGNWILFEYDYKTRKITHRFEDGIVAEGANDLKIEVVDNVGNSTTFETHFFRSQQK</sequence>
<dbReference type="InterPro" id="IPR050570">
    <property type="entry name" value="Cell_wall_metabolism_enzyme"/>
</dbReference>
<dbReference type="Proteomes" id="UP001273350">
    <property type="component" value="Unassembled WGS sequence"/>
</dbReference>
<evidence type="ECO:0000313" key="2">
    <source>
        <dbReference type="EMBL" id="MDX6189924.1"/>
    </source>
</evidence>
<comment type="caution">
    <text evidence="2">The sequence shown here is derived from an EMBL/GenBank/DDBJ whole genome shotgun (WGS) entry which is preliminary data.</text>
</comment>
<dbReference type="Pfam" id="PF01551">
    <property type="entry name" value="Peptidase_M23"/>
    <property type="match status" value="1"/>
</dbReference>
<name>A0ABU4RE14_9FLAO</name>
<protein>
    <submittedName>
        <fullName evidence="2">M23 family metallopeptidase</fullName>
        <ecNumber evidence="2">3.4.-.-</ecNumber>
    </submittedName>
</protein>
<dbReference type="CDD" id="cd12797">
    <property type="entry name" value="M23_peptidase"/>
    <property type="match status" value="1"/>
</dbReference>
<dbReference type="InterPro" id="IPR011055">
    <property type="entry name" value="Dup_hybrid_motif"/>
</dbReference>
<evidence type="ECO:0000259" key="1">
    <source>
        <dbReference type="Pfam" id="PF01551"/>
    </source>
</evidence>
<reference evidence="2 3" key="1">
    <citation type="submission" date="2023-11" db="EMBL/GenBank/DDBJ databases">
        <title>Unpublished Manusciprt.</title>
        <authorList>
            <person name="Saticioglu I.B."/>
            <person name="Ay H."/>
            <person name="Ajmi N."/>
            <person name="Altun S."/>
            <person name="Duman M."/>
        </authorList>
    </citation>
    <scope>NUCLEOTIDE SEQUENCE [LARGE SCALE GENOMIC DNA]</scope>
    <source>
        <strain evidence="2 3">Fl-318</strain>
    </source>
</reference>
<dbReference type="PANTHER" id="PTHR21666:SF285">
    <property type="entry name" value="M23 FAMILY METALLOPEPTIDASE"/>
    <property type="match status" value="1"/>
</dbReference>